<dbReference type="InterPro" id="IPR027417">
    <property type="entry name" value="P-loop_NTPase"/>
</dbReference>
<dbReference type="InterPro" id="IPR041677">
    <property type="entry name" value="DNA2/NAM7_AAA_11"/>
</dbReference>
<name>A0A165BDB9_9APHY</name>
<accession>A0A165BDB9</accession>
<dbReference type="AlphaFoldDB" id="A0A165BDB9"/>
<dbReference type="EMBL" id="KV427677">
    <property type="protein sequence ID" value="KZT00795.1"/>
    <property type="molecule type" value="Genomic_DNA"/>
</dbReference>
<proteinExistence type="predicted"/>
<protein>
    <recommendedName>
        <fullName evidence="1">DNA2/NAM7 helicase helicase domain-containing protein</fullName>
    </recommendedName>
</protein>
<dbReference type="Proteomes" id="UP000076871">
    <property type="component" value="Unassembled WGS sequence"/>
</dbReference>
<evidence type="ECO:0000313" key="3">
    <source>
        <dbReference type="Proteomes" id="UP000076871"/>
    </source>
</evidence>
<dbReference type="InterPro" id="IPR050534">
    <property type="entry name" value="Coronavir_polyprotein_1ab"/>
</dbReference>
<dbReference type="GeneID" id="63822213"/>
<dbReference type="GO" id="GO:0043139">
    <property type="term" value="F:5'-3' DNA helicase activity"/>
    <property type="evidence" value="ECO:0007669"/>
    <property type="project" value="TreeGrafter"/>
</dbReference>
<dbReference type="InParanoid" id="A0A165BDB9"/>
<feature type="domain" description="DNA2/NAM7 helicase helicase" evidence="1">
    <location>
        <begin position="388"/>
        <end position="459"/>
    </location>
</feature>
<dbReference type="Gene3D" id="3.40.50.300">
    <property type="entry name" value="P-loop containing nucleotide triphosphate hydrolases"/>
    <property type="match status" value="1"/>
</dbReference>
<organism evidence="2 3">
    <name type="scientific">Laetiporus sulphureus 93-53</name>
    <dbReference type="NCBI Taxonomy" id="1314785"/>
    <lineage>
        <taxon>Eukaryota</taxon>
        <taxon>Fungi</taxon>
        <taxon>Dikarya</taxon>
        <taxon>Basidiomycota</taxon>
        <taxon>Agaricomycotina</taxon>
        <taxon>Agaricomycetes</taxon>
        <taxon>Polyporales</taxon>
        <taxon>Laetiporus</taxon>
    </lineage>
</organism>
<dbReference type="GO" id="GO:0003676">
    <property type="term" value="F:nucleic acid binding"/>
    <property type="evidence" value="ECO:0007669"/>
    <property type="project" value="InterPro"/>
</dbReference>
<dbReference type="PANTHER" id="PTHR43788">
    <property type="entry name" value="DNA2/NAM7 HELICASE FAMILY MEMBER"/>
    <property type="match status" value="1"/>
</dbReference>
<dbReference type="SUPFAM" id="SSF52540">
    <property type="entry name" value="P-loop containing nucleoside triphosphate hydrolases"/>
    <property type="match status" value="1"/>
</dbReference>
<reference evidence="2 3" key="1">
    <citation type="journal article" date="2016" name="Mol. Biol. Evol.">
        <title>Comparative Genomics of Early-Diverging Mushroom-Forming Fungi Provides Insights into the Origins of Lignocellulose Decay Capabilities.</title>
        <authorList>
            <person name="Nagy L.G."/>
            <person name="Riley R."/>
            <person name="Tritt A."/>
            <person name="Adam C."/>
            <person name="Daum C."/>
            <person name="Floudas D."/>
            <person name="Sun H."/>
            <person name="Yadav J.S."/>
            <person name="Pangilinan J."/>
            <person name="Larsson K.H."/>
            <person name="Matsuura K."/>
            <person name="Barry K."/>
            <person name="Labutti K."/>
            <person name="Kuo R."/>
            <person name="Ohm R.A."/>
            <person name="Bhattacharya S.S."/>
            <person name="Shirouzu T."/>
            <person name="Yoshinaga Y."/>
            <person name="Martin F.M."/>
            <person name="Grigoriev I.V."/>
            <person name="Hibbett D.S."/>
        </authorList>
    </citation>
    <scope>NUCLEOTIDE SEQUENCE [LARGE SCALE GENOMIC DNA]</scope>
    <source>
        <strain evidence="2 3">93-53</strain>
    </source>
</reference>
<dbReference type="RefSeq" id="XP_040758535.1">
    <property type="nucleotide sequence ID" value="XM_040905183.1"/>
</dbReference>
<dbReference type="PANTHER" id="PTHR43788:SF8">
    <property type="entry name" value="DNA-BINDING PROTEIN SMUBP-2"/>
    <property type="match status" value="1"/>
</dbReference>
<dbReference type="OrthoDB" id="6513042at2759"/>
<evidence type="ECO:0000313" key="2">
    <source>
        <dbReference type="EMBL" id="KZT00795.1"/>
    </source>
</evidence>
<dbReference type="Gene3D" id="3.30.420.10">
    <property type="entry name" value="Ribonuclease H-like superfamily/Ribonuclease H"/>
    <property type="match status" value="1"/>
</dbReference>
<sequence>MGTQAYRIQQNLFKTPYDPIHVMQTTEVGITEAIVDTFLKTADSDVLGLAARFGPKGILAYVALSTPSHVLYIKMTPSKKGKSNAGKQLSQTLRGREIISNRILRAVAFRKLGFDMHRIATALHHDYGLTISKAVDLQSMIVTGNRHTLATLFRILGPKELLYEDEVHDTFQGVAFDRSELANVALRSWASGMVATFAHAEKGLSEVSTIDTQMYNTKELTLISKFVRDADRLHALKPTKVKNDVAAEFSRKSKDGVINVDLTRFKTRLRTSQTQKLLVEVVSKKRSTVATHGRTVHVEGKSARISITKAVPMNGKIRSVYTVGREEPTSLEKDRIEVLLALLQCRSNLFKLPIVRRILGLDPSQFRTNSRESSRRPVEAIIRYPTLLNPSQRSAVNLILSEDEQDRVCLIHGPPGTGKTSVIAASVLSIDGFKGRDQGVWLVAQSNVAVKNIAEKLVDVEFLDYKILVSKDFHFDW</sequence>
<gene>
    <name evidence="2" type="ORF">LAESUDRAFT_665344</name>
</gene>
<keyword evidence="3" id="KW-1185">Reference proteome</keyword>
<dbReference type="InterPro" id="IPR036397">
    <property type="entry name" value="RNaseH_sf"/>
</dbReference>
<evidence type="ECO:0000259" key="1">
    <source>
        <dbReference type="Pfam" id="PF13086"/>
    </source>
</evidence>
<dbReference type="Pfam" id="PF13086">
    <property type="entry name" value="AAA_11"/>
    <property type="match status" value="1"/>
</dbReference>